<dbReference type="OrthoDB" id="5420904at2"/>
<dbReference type="RefSeq" id="WP_011417318.1">
    <property type="nucleotide sequence ID" value="NC_007759.1"/>
</dbReference>
<dbReference type="EMBL" id="CP000252">
    <property type="protein sequence ID" value="ABC77294.1"/>
    <property type="molecule type" value="Genomic_DNA"/>
</dbReference>
<evidence type="ECO:0000313" key="1">
    <source>
        <dbReference type="EMBL" id="ABC77294.1"/>
    </source>
</evidence>
<accession>Q2LT82</accession>
<protein>
    <submittedName>
        <fullName evidence="1">Hypothetical cytosolic protein</fullName>
    </submittedName>
</protein>
<name>Q2LT82_SYNAS</name>
<dbReference type="AlphaFoldDB" id="Q2LT82"/>
<keyword evidence="2" id="KW-1185">Reference proteome</keyword>
<reference evidence="1 2" key="1">
    <citation type="journal article" date="2007" name="Proc. Natl. Acad. Sci. U.S.A.">
        <title>The genome of Syntrophus aciditrophicus: life at the thermodynamic limit of microbial growth.</title>
        <authorList>
            <person name="McInerney M.J."/>
            <person name="Rohlin L."/>
            <person name="Mouttaki H."/>
            <person name="Kim U."/>
            <person name="Krupp R.S."/>
            <person name="Rios-Hernandez L."/>
            <person name="Sieber J."/>
            <person name="Struchtemeyer C.G."/>
            <person name="Bhattacharyya A."/>
            <person name="Campbell J.W."/>
            <person name="Gunsalus R.P."/>
        </authorList>
    </citation>
    <scope>NUCLEOTIDE SEQUENCE [LARGE SCALE GENOMIC DNA]</scope>
    <source>
        <strain evidence="1 2">SB</strain>
    </source>
</reference>
<dbReference type="HOGENOM" id="CLU_143367_0_0_7"/>
<proteinExistence type="predicted"/>
<dbReference type="KEGG" id="sat:SYN_03217"/>
<dbReference type="eggNOG" id="ENOG5032UMB">
    <property type="taxonomic scope" value="Bacteria"/>
</dbReference>
<organism evidence="1 2">
    <name type="scientific">Syntrophus aciditrophicus (strain SB)</name>
    <dbReference type="NCBI Taxonomy" id="56780"/>
    <lineage>
        <taxon>Bacteria</taxon>
        <taxon>Pseudomonadati</taxon>
        <taxon>Thermodesulfobacteriota</taxon>
        <taxon>Syntrophia</taxon>
        <taxon>Syntrophales</taxon>
        <taxon>Syntrophaceae</taxon>
        <taxon>Syntrophus</taxon>
    </lineage>
</organism>
<evidence type="ECO:0000313" key="2">
    <source>
        <dbReference type="Proteomes" id="UP000001933"/>
    </source>
</evidence>
<gene>
    <name evidence="1" type="ORF">SYN_03217</name>
</gene>
<dbReference type="Proteomes" id="UP000001933">
    <property type="component" value="Chromosome"/>
</dbReference>
<dbReference type="InParanoid" id="Q2LT82"/>
<sequence>MKNPDMMKSKQERNPVLDEKIRRHAKDGEISCAEAMQIAAEFGESPLTVGRMLDSMGIHLGKCQLGLFGCIHPQNRLVKAARTVSPELEEEIRKALQREFLPCAMAWHIAHKRDITGMAVAEACEYLKIRIKPCQFGAF</sequence>